<proteinExistence type="predicted"/>
<accession>A0A699WZB6</accession>
<comment type="caution">
    <text evidence="1">The sequence shown here is derived from an EMBL/GenBank/DDBJ whole genome shotgun (WGS) entry which is preliminary data.</text>
</comment>
<sequence length="38" mass="4068">MFDEHFNPPSNVVSPVQEAVAPRAVVLADSLVSTSIDQ</sequence>
<dbReference type="EMBL" id="BKCJ011783286">
    <property type="protein sequence ID" value="GFD52519.1"/>
    <property type="molecule type" value="Genomic_DNA"/>
</dbReference>
<protein>
    <submittedName>
        <fullName evidence="1">Uncharacterized protein</fullName>
    </submittedName>
</protein>
<feature type="non-terminal residue" evidence="1">
    <location>
        <position position="38"/>
    </location>
</feature>
<reference evidence="1" key="1">
    <citation type="journal article" date="2019" name="Sci. Rep.">
        <title>Draft genome of Tanacetum cinerariifolium, the natural source of mosquito coil.</title>
        <authorList>
            <person name="Yamashiro T."/>
            <person name="Shiraishi A."/>
            <person name="Satake H."/>
            <person name="Nakayama K."/>
        </authorList>
    </citation>
    <scope>NUCLEOTIDE SEQUENCE</scope>
</reference>
<organism evidence="1">
    <name type="scientific">Tanacetum cinerariifolium</name>
    <name type="common">Dalmatian daisy</name>
    <name type="synonym">Chrysanthemum cinerariifolium</name>
    <dbReference type="NCBI Taxonomy" id="118510"/>
    <lineage>
        <taxon>Eukaryota</taxon>
        <taxon>Viridiplantae</taxon>
        <taxon>Streptophyta</taxon>
        <taxon>Embryophyta</taxon>
        <taxon>Tracheophyta</taxon>
        <taxon>Spermatophyta</taxon>
        <taxon>Magnoliopsida</taxon>
        <taxon>eudicotyledons</taxon>
        <taxon>Gunneridae</taxon>
        <taxon>Pentapetalae</taxon>
        <taxon>asterids</taxon>
        <taxon>campanulids</taxon>
        <taxon>Asterales</taxon>
        <taxon>Asteraceae</taxon>
        <taxon>Asteroideae</taxon>
        <taxon>Anthemideae</taxon>
        <taxon>Anthemidinae</taxon>
        <taxon>Tanacetum</taxon>
    </lineage>
</organism>
<dbReference type="AlphaFoldDB" id="A0A699WZB6"/>
<evidence type="ECO:0000313" key="1">
    <source>
        <dbReference type="EMBL" id="GFD52519.1"/>
    </source>
</evidence>
<name>A0A699WZB6_TANCI</name>
<gene>
    <name evidence="1" type="ORF">Tci_924488</name>
</gene>